<dbReference type="OrthoDB" id="3902805at2"/>
<dbReference type="InterPro" id="IPR011613">
    <property type="entry name" value="GH15-like"/>
</dbReference>
<gene>
    <name evidence="3" type="ORF">DB32_007636</name>
</gene>
<organism evidence="3 4">
    <name type="scientific">Sandaracinus amylolyticus</name>
    <dbReference type="NCBI Taxonomy" id="927083"/>
    <lineage>
        <taxon>Bacteria</taxon>
        <taxon>Pseudomonadati</taxon>
        <taxon>Myxococcota</taxon>
        <taxon>Polyangia</taxon>
        <taxon>Polyangiales</taxon>
        <taxon>Sandaracinaceae</taxon>
        <taxon>Sandaracinus</taxon>
    </lineage>
</organism>
<evidence type="ECO:0000259" key="2">
    <source>
        <dbReference type="Pfam" id="PF19291"/>
    </source>
</evidence>
<dbReference type="InterPro" id="IPR012341">
    <property type="entry name" value="6hp_glycosidase-like_sf"/>
</dbReference>
<evidence type="ECO:0000313" key="4">
    <source>
        <dbReference type="Proteomes" id="UP000034883"/>
    </source>
</evidence>
<reference evidence="3 4" key="1">
    <citation type="submission" date="2015-03" db="EMBL/GenBank/DDBJ databases">
        <title>Genome assembly of Sandaracinus amylolyticus DSM 53668.</title>
        <authorList>
            <person name="Sharma G."/>
            <person name="Subramanian S."/>
        </authorList>
    </citation>
    <scope>NUCLEOTIDE SEQUENCE [LARGE SCALE GENOMIC DNA]</scope>
    <source>
        <strain evidence="3 4">DSM 53668</strain>
    </source>
</reference>
<dbReference type="RefSeq" id="WP_053237447.1">
    <property type="nucleotide sequence ID" value="NZ_CP011125.1"/>
</dbReference>
<evidence type="ECO:0000259" key="1">
    <source>
        <dbReference type="Pfam" id="PF00723"/>
    </source>
</evidence>
<dbReference type="GO" id="GO:0015927">
    <property type="term" value="F:trehalase activity"/>
    <property type="evidence" value="ECO:0007669"/>
    <property type="project" value="TreeGrafter"/>
</dbReference>
<dbReference type="PANTHER" id="PTHR31616:SF10">
    <property type="entry name" value="TREHALASE"/>
    <property type="match status" value="1"/>
</dbReference>
<name>A0A0F6W8Y8_9BACT</name>
<proteinExistence type="predicted"/>
<protein>
    <submittedName>
        <fullName evidence="3">Glucoamylase</fullName>
    </submittedName>
</protein>
<dbReference type="GO" id="GO:0005993">
    <property type="term" value="P:trehalose catabolic process"/>
    <property type="evidence" value="ECO:0007669"/>
    <property type="project" value="TreeGrafter"/>
</dbReference>
<keyword evidence="4" id="KW-1185">Reference proteome</keyword>
<dbReference type="SUPFAM" id="SSF48208">
    <property type="entry name" value="Six-hairpin glycosidases"/>
    <property type="match status" value="1"/>
</dbReference>
<feature type="domain" description="Trehalase-like N-terminal" evidence="2">
    <location>
        <begin position="35"/>
        <end position="194"/>
    </location>
</feature>
<dbReference type="STRING" id="927083.DB32_007636"/>
<evidence type="ECO:0000313" key="3">
    <source>
        <dbReference type="EMBL" id="AKF10487.1"/>
    </source>
</evidence>
<sequence length="645" mass="72407">MDLYSAASRLSRPFVFTEDDRDPHRVARRLGIAARGIIGDGLTCALVRVDGVIDWCCMPRFDSPSCFGAVLDPERGGSTSIQPVRRPFESLQRYDPDTNVLETLFRVPGEGVVRITDYMPWTDDPRAAIHEIHRRVECVEGRVELEIVFDPRFDYGATETTLEHGERGVLARGTSGDRMVAVVRDAKWSARERGSGLATRVSLKKGERRWMVLSYAGRSPEPIEAYRPFDHLRATRRAWRHWTSHVTYDGPWRHHVVRSALLMKLLTYAPTGAIVAAPTTSLPEWIGNTRNWDYRYTWTRDAAMAVHALNLVGCQREAREFFYFVRDCMEREGGLQVMYAIDGLAVPDEKVLEHLRGFADSRPVRIGNGAKTQLQLDATGPLVDAASMFERMGGSLTLRTWRHLRDVVEIVRCRWREPDHGIWEPRSGEKHNVDSKAMCWVALDRGARIARLFGDVAQEHAWSDAARDVQADVLRAALDPTGKRLTAAYGVDVPDAALLRLPLHGFLEARHPYVVETTEWVRKELSVGPFIHRYRLDTDDGVGGDEGAFLLCGFWLAENLALQGRIDEALEVFVAHAEASNHVGLLAEEIDASSGVLLGNFPQAFSHLGLVNAALRIDLGMRLRDEGSHAAPHLMMDGSRQAEPR</sequence>
<feature type="domain" description="GH15-like" evidence="1">
    <location>
        <begin position="253"/>
        <end position="614"/>
    </location>
</feature>
<dbReference type="Gene3D" id="1.50.10.10">
    <property type="match status" value="1"/>
</dbReference>
<dbReference type="AlphaFoldDB" id="A0A0F6W8Y8"/>
<dbReference type="EMBL" id="CP011125">
    <property type="protein sequence ID" value="AKF10487.1"/>
    <property type="molecule type" value="Genomic_DNA"/>
</dbReference>
<dbReference type="KEGG" id="samy:DB32_007636"/>
<dbReference type="Pfam" id="PF19291">
    <property type="entry name" value="TREH_N"/>
    <property type="match status" value="1"/>
</dbReference>
<accession>A0A0F6W8Y8</accession>
<dbReference type="InterPro" id="IPR008928">
    <property type="entry name" value="6-hairpin_glycosidase_sf"/>
</dbReference>
<dbReference type="PANTHER" id="PTHR31616">
    <property type="entry name" value="TREHALASE"/>
    <property type="match status" value="1"/>
</dbReference>
<dbReference type="InterPro" id="IPR045582">
    <property type="entry name" value="Trehalase-like_N"/>
</dbReference>
<dbReference type="Proteomes" id="UP000034883">
    <property type="component" value="Chromosome"/>
</dbReference>
<dbReference type="Pfam" id="PF00723">
    <property type="entry name" value="Glyco_hydro_15"/>
    <property type="match status" value="1"/>
</dbReference>